<evidence type="ECO:0000256" key="1">
    <source>
        <dbReference type="ARBA" id="ARBA00004196"/>
    </source>
</evidence>
<feature type="domain" description="Thioredoxin" evidence="6">
    <location>
        <begin position="37"/>
        <end position="179"/>
    </location>
</feature>
<gene>
    <name evidence="7" type="ORF">NO357_04555</name>
</gene>
<comment type="caution">
    <text evidence="7">The sequence shown here is derived from an EMBL/GenBank/DDBJ whole genome shotgun (WGS) entry which is preliminary data.</text>
</comment>
<dbReference type="NCBIfam" id="TIGR00385">
    <property type="entry name" value="dsbE"/>
    <property type="match status" value="1"/>
</dbReference>
<comment type="similarity">
    <text evidence="2">Belongs to the thioredoxin family. DsbE subfamily.</text>
</comment>
<proteinExistence type="inferred from homology"/>
<dbReference type="AlphaFoldDB" id="A0AAE3WCI3"/>
<reference evidence="7" key="1">
    <citation type="submission" date="2022-07" db="EMBL/GenBank/DDBJ databases">
        <authorList>
            <person name="Otstavnykh N."/>
            <person name="Isaeva M."/>
            <person name="Bystritskaya E."/>
        </authorList>
    </citation>
    <scope>NUCLEOTIDE SEQUENCE</scope>
    <source>
        <strain evidence="7">KCTC 52189</strain>
    </source>
</reference>
<accession>A0AAE3WCI3</accession>
<dbReference type="InterPro" id="IPR050553">
    <property type="entry name" value="Thioredoxin_ResA/DsbE_sf"/>
</dbReference>
<evidence type="ECO:0000256" key="4">
    <source>
        <dbReference type="ARBA" id="ARBA00023157"/>
    </source>
</evidence>
<evidence type="ECO:0000259" key="6">
    <source>
        <dbReference type="PROSITE" id="PS51352"/>
    </source>
</evidence>
<name>A0AAE3WCI3_9RHOB</name>
<keyword evidence="3" id="KW-0201">Cytochrome c-type biogenesis</keyword>
<dbReference type="InterPro" id="IPR036249">
    <property type="entry name" value="Thioredoxin-like_sf"/>
</dbReference>
<dbReference type="InterPro" id="IPR013740">
    <property type="entry name" value="Redoxin"/>
</dbReference>
<dbReference type="PANTHER" id="PTHR42852:SF6">
    <property type="entry name" value="THIOL:DISULFIDE INTERCHANGE PROTEIN DSBE"/>
    <property type="match status" value="1"/>
</dbReference>
<dbReference type="GO" id="GO:0015036">
    <property type="term" value="F:disulfide oxidoreductase activity"/>
    <property type="evidence" value="ECO:0007669"/>
    <property type="project" value="InterPro"/>
</dbReference>
<evidence type="ECO:0000313" key="7">
    <source>
        <dbReference type="EMBL" id="MDQ2089170.1"/>
    </source>
</evidence>
<dbReference type="PANTHER" id="PTHR42852">
    <property type="entry name" value="THIOL:DISULFIDE INTERCHANGE PROTEIN DSBE"/>
    <property type="match status" value="1"/>
</dbReference>
<dbReference type="InterPro" id="IPR013766">
    <property type="entry name" value="Thioredoxin_domain"/>
</dbReference>
<dbReference type="GO" id="GO:0017004">
    <property type="term" value="P:cytochrome complex assembly"/>
    <property type="evidence" value="ECO:0007669"/>
    <property type="project" value="UniProtKB-KW"/>
</dbReference>
<dbReference type="SUPFAM" id="SSF52833">
    <property type="entry name" value="Thioredoxin-like"/>
    <property type="match status" value="1"/>
</dbReference>
<dbReference type="EMBL" id="JANHAX010000001">
    <property type="protein sequence ID" value="MDQ2089170.1"/>
    <property type="molecule type" value="Genomic_DNA"/>
</dbReference>
<evidence type="ECO:0000256" key="3">
    <source>
        <dbReference type="ARBA" id="ARBA00022748"/>
    </source>
</evidence>
<keyword evidence="8" id="KW-1185">Reference proteome</keyword>
<dbReference type="RefSeq" id="WP_306734420.1">
    <property type="nucleotide sequence ID" value="NZ_JANHAX010000001.1"/>
</dbReference>
<dbReference type="Proteomes" id="UP001226762">
    <property type="component" value="Unassembled WGS sequence"/>
</dbReference>
<dbReference type="PROSITE" id="PS51352">
    <property type="entry name" value="THIOREDOXIN_2"/>
    <property type="match status" value="1"/>
</dbReference>
<dbReference type="Gene3D" id="3.40.30.10">
    <property type="entry name" value="Glutaredoxin"/>
    <property type="match status" value="1"/>
</dbReference>
<dbReference type="PROSITE" id="PS00194">
    <property type="entry name" value="THIOREDOXIN_1"/>
    <property type="match status" value="1"/>
</dbReference>
<reference evidence="7" key="2">
    <citation type="submission" date="2023-02" db="EMBL/GenBank/DDBJ databases">
        <title>'Rhodoalgimonas zhirmunskyi' gen. nov., isolated from a red alga.</title>
        <authorList>
            <person name="Nedashkovskaya O.I."/>
            <person name="Otstavnykh N.Y."/>
            <person name="Bystritskaya E.P."/>
            <person name="Balabanova L.A."/>
            <person name="Isaeva M.P."/>
        </authorList>
    </citation>
    <scope>NUCLEOTIDE SEQUENCE</scope>
    <source>
        <strain evidence="7">KCTC 52189</strain>
    </source>
</reference>
<keyword evidence="5" id="KW-0676">Redox-active center</keyword>
<sequence>MAKVSPLMIAPPLVFAALAGLFFWGMAREDADVLPSQLIGKDVPPVELVQLGETPLLTDEVLRQPGVKLVNFWGTWCVACRAEHPTLLWMRDNLDVPLHGINFDDTTARALAYLEEDGNPFSHLGEAQTARTKIDWGVYGAPETFIIDGDGVVRMRWAGPITQRVLKETILPAIEEAKGAAAGS</sequence>
<dbReference type="InterPro" id="IPR004799">
    <property type="entry name" value="Periplasmic_diS_OxRdtase_DsbE"/>
</dbReference>
<keyword evidence="4" id="KW-1015">Disulfide bond</keyword>
<evidence type="ECO:0000256" key="5">
    <source>
        <dbReference type="ARBA" id="ARBA00023284"/>
    </source>
</evidence>
<dbReference type="InterPro" id="IPR017937">
    <property type="entry name" value="Thioredoxin_CS"/>
</dbReference>
<protein>
    <submittedName>
        <fullName evidence="7">DsbE family thiol:disulfide interchange protein</fullName>
    </submittedName>
</protein>
<evidence type="ECO:0000256" key="2">
    <source>
        <dbReference type="ARBA" id="ARBA00007758"/>
    </source>
</evidence>
<evidence type="ECO:0000313" key="8">
    <source>
        <dbReference type="Proteomes" id="UP001226762"/>
    </source>
</evidence>
<dbReference type="GO" id="GO:0030288">
    <property type="term" value="C:outer membrane-bounded periplasmic space"/>
    <property type="evidence" value="ECO:0007669"/>
    <property type="project" value="InterPro"/>
</dbReference>
<organism evidence="7 8">
    <name type="scientific">Marimonas arenosa</name>
    <dbReference type="NCBI Taxonomy" id="1795305"/>
    <lineage>
        <taxon>Bacteria</taxon>
        <taxon>Pseudomonadati</taxon>
        <taxon>Pseudomonadota</taxon>
        <taxon>Alphaproteobacteria</taxon>
        <taxon>Rhodobacterales</taxon>
        <taxon>Paracoccaceae</taxon>
        <taxon>Marimonas</taxon>
    </lineage>
</organism>
<dbReference type="Pfam" id="PF08534">
    <property type="entry name" value="Redoxin"/>
    <property type="match status" value="1"/>
</dbReference>
<comment type="subcellular location">
    <subcellularLocation>
        <location evidence="1">Cell envelope</location>
    </subcellularLocation>
</comment>